<comment type="caution">
    <text evidence="2">The sequence shown here is derived from an EMBL/GenBank/DDBJ whole genome shotgun (WGS) entry which is preliminary data.</text>
</comment>
<dbReference type="Proteomes" id="UP000186922">
    <property type="component" value="Unassembled WGS sequence"/>
</dbReference>
<name>A0A1D1UXW0_RAMVA</name>
<evidence type="ECO:0000256" key="1">
    <source>
        <dbReference type="SAM" id="MobiDB-lite"/>
    </source>
</evidence>
<feature type="region of interest" description="Disordered" evidence="1">
    <location>
        <begin position="26"/>
        <end position="48"/>
    </location>
</feature>
<reference evidence="2 3" key="1">
    <citation type="journal article" date="2016" name="Nat. Commun.">
        <title>Extremotolerant tardigrade genome and improved radiotolerance of human cultured cells by tardigrade-unique protein.</title>
        <authorList>
            <person name="Hashimoto T."/>
            <person name="Horikawa D.D."/>
            <person name="Saito Y."/>
            <person name="Kuwahara H."/>
            <person name="Kozuka-Hata H."/>
            <person name="Shin-I T."/>
            <person name="Minakuchi Y."/>
            <person name="Ohishi K."/>
            <person name="Motoyama A."/>
            <person name="Aizu T."/>
            <person name="Enomoto A."/>
            <person name="Kondo K."/>
            <person name="Tanaka S."/>
            <person name="Hara Y."/>
            <person name="Koshikawa S."/>
            <person name="Sagara H."/>
            <person name="Miura T."/>
            <person name="Yokobori S."/>
            <person name="Miyagawa K."/>
            <person name="Suzuki Y."/>
            <person name="Kubo T."/>
            <person name="Oyama M."/>
            <person name="Kohara Y."/>
            <person name="Fujiyama A."/>
            <person name="Arakawa K."/>
            <person name="Katayama T."/>
            <person name="Toyoda A."/>
            <person name="Kunieda T."/>
        </authorList>
    </citation>
    <scope>NUCLEOTIDE SEQUENCE [LARGE SCALE GENOMIC DNA]</scope>
    <source>
        <strain evidence="2 3">YOKOZUNA-1</strain>
    </source>
</reference>
<proteinExistence type="predicted"/>
<accession>A0A1D1UXW0</accession>
<protein>
    <submittedName>
        <fullName evidence="2">Uncharacterized protein</fullName>
    </submittedName>
</protein>
<gene>
    <name evidence="2" type="primary">RvY_04601-1</name>
    <name evidence="2" type="synonym">RvY_04601.1</name>
    <name evidence="2" type="ORF">RvY_04601</name>
</gene>
<organism evidence="2 3">
    <name type="scientific">Ramazzottius varieornatus</name>
    <name type="common">Water bear</name>
    <name type="synonym">Tardigrade</name>
    <dbReference type="NCBI Taxonomy" id="947166"/>
    <lineage>
        <taxon>Eukaryota</taxon>
        <taxon>Metazoa</taxon>
        <taxon>Ecdysozoa</taxon>
        <taxon>Tardigrada</taxon>
        <taxon>Eutardigrada</taxon>
        <taxon>Parachela</taxon>
        <taxon>Hypsibioidea</taxon>
        <taxon>Ramazzottiidae</taxon>
        <taxon>Ramazzottius</taxon>
    </lineage>
</organism>
<feature type="compositionally biased region" description="Basic and acidic residues" evidence="1">
    <location>
        <begin position="26"/>
        <end position="39"/>
    </location>
</feature>
<evidence type="ECO:0000313" key="3">
    <source>
        <dbReference type="Proteomes" id="UP000186922"/>
    </source>
</evidence>
<dbReference type="AlphaFoldDB" id="A0A1D1UXW0"/>
<keyword evidence="3" id="KW-1185">Reference proteome</keyword>
<evidence type="ECO:0000313" key="2">
    <source>
        <dbReference type="EMBL" id="GAU92532.1"/>
    </source>
</evidence>
<sequence length="69" mass="7681">METRRAGFVQYILLRVEIIRQDHLPDGNDIEGRHAEGDYHAAGAGGQEGVLPGAQCQYLERQQTSDLDD</sequence>
<dbReference type="EMBL" id="BDGG01000002">
    <property type="protein sequence ID" value="GAU92532.1"/>
    <property type="molecule type" value="Genomic_DNA"/>
</dbReference>